<dbReference type="EMBL" id="QYBB01000007">
    <property type="protein sequence ID" value="RYC32488.1"/>
    <property type="molecule type" value="Genomic_DNA"/>
</dbReference>
<organism evidence="2 3">
    <name type="scientific">Lichenibacterium minor</name>
    <dbReference type="NCBI Taxonomy" id="2316528"/>
    <lineage>
        <taxon>Bacteria</taxon>
        <taxon>Pseudomonadati</taxon>
        <taxon>Pseudomonadota</taxon>
        <taxon>Alphaproteobacteria</taxon>
        <taxon>Hyphomicrobiales</taxon>
        <taxon>Lichenihabitantaceae</taxon>
        <taxon>Lichenibacterium</taxon>
    </lineage>
</organism>
<dbReference type="Gene3D" id="1.10.3990.20">
    <property type="entry name" value="protein bp1543"/>
    <property type="match status" value="1"/>
</dbReference>
<comment type="caution">
    <text evidence="2">The sequence shown here is derived from an EMBL/GenBank/DDBJ whole genome shotgun (WGS) entry which is preliminary data.</text>
</comment>
<name>A0A4Q2U9A1_9HYPH</name>
<dbReference type="InterPro" id="IPR027373">
    <property type="entry name" value="RHH_dom"/>
</dbReference>
<dbReference type="GO" id="GO:0016740">
    <property type="term" value="F:transferase activity"/>
    <property type="evidence" value="ECO:0007669"/>
    <property type="project" value="UniProtKB-KW"/>
</dbReference>
<evidence type="ECO:0000313" key="2">
    <source>
        <dbReference type="EMBL" id="RYC32488.1"/>
    </source>
</evidence>
<dbReference type="InterPro" id="IPR038268">
    <property type="entry name" value="RHH_sf"/>
</dbReference>
<reference evidence="2 3" key="1">
    <citation type="submission" date="2018-12" db="EMBL/GenBank/DDBJ databases">
        <authorList>
            <person name="Grouzdev D.S."/>
            <person name="Krutkina M.S."/>
        </authorList>
    </citation>
    <scope>NUCLEOTIDE SEQUENCE [LARGE SCALE GENOMIC DNA]</scope>
    <source>
        <strain evidence="2 3">RmlP026</strain>
    </source>
</reference>
<evidence type="ECO:0000313" key="3">
    <source>
        <dbReference type="Proteomes" id="UP000290759"/>
    </source>
</evidence>
<keyword evidence="2" id="KW-0808">Transferase</keyword>
<dbReference type="AlphaFoldDB" id="A0A4Q2U9A1"/>
<accession>A0A4Q2U9A1</accession>
<protein>
    <submittedName>
        <fullName evidence="2">Aryl-sulfate sulfotransferase</fullName>
    </submittedName>
</protein>
<dbReference type="Pfam" id="PF13467">
    <property type="entry name" value="RHH_4"/>
    <property type="match status" value="1"/>
</dbReference>
<evidence type="ECO:0000259" key="1">
    <source>
        <dbReference type="Pfam" id="PF13467"/>
    </source>
</evidence>
<dbReference type="OrthoDB" id="7477016at2"/>
<dbReference type="RefSeq" id="WP_129225574.1">
    <property type="nucleotide sequence ID" value="NZ_QYBB01000007.1"/>
</dbReference>
<proteinExistence type="predicted"/>
<sequence>MAPPADGGTVVGKRSLTVAGHRTSISLEDAFWSGLRDIAAARASTVAGLVAEIDRGRGAANLSSAIRVFVLDHFRSRAPL</sequence>
<feature type="domain" description="Ribbon-helix-helix" evidence="1">
    <location>
        <begin position="13"/>
        <end position="73"/>
    </location>
</feature>
<dbReference type="Proteomes" id="UP000290759">
    <property type="component" value="Unassembled WGS sequence"/>
</dbReference>
<keyword evidence="3" id="KW-1185">Reference proteome</keyword>
<gene>
    <name evidence="2" type="ORF">D3273_08855</name>
</gene>
<reference evidence="2 3" key="2">
    <citation type="submission" date="2019-02" db="EMBL/GenBank/DDBJ databases">
        <title>'Lichenibacterium ramalinii' gen. nov. sp. nov., 'Lichenibacterium minor' gen. nov. sp. nov.</title>
        <authorList>
            <person name="Pankratov T."/>
        </authorList>
    </citation>
    <scope>NUCLEOTIDE SEQUENCE [LARGE SCALE GENOMIC DNA]</scope>
    <source>
        <strain evidence="2 3">RmlP026</strain>
    </source>
</reference>